<feature type="signal peptide" evidence="1">
    <location>
        <begin position="1"/>
        <end position="19"/>
    </location>
</feature>
<dbReference type="PIRSF" id="PIRSF028299">
    <property type="entry name" value="UCP028299"/>
    <property type="match status" value="1"/>
</dbReference>
<keyword evidence="5" id="KW-1185">Reference proteome</keyword>
<dbReference type="InterPro" id="IPR016879">
    <property type="entry name" value="UCP028299"/>
</dbReference>
<dbReference type="RefSeq" id="WP_130048532.1">
    <property type="nucleotide sequence ID" value="NZ_SEZK01000020.1"/>
</dbReference>
<name>A0A4Q5KSN6_9GAMM</name>
<evidence type="ECO:0000313" key="4">
    <source>
        <dbReference type="Proteomes" id="UP000294063"/>
    </source>
</evidence>
<feature type="chain" id="PRO_5021014158" evidence="1">
    <location>
        <begin position="20"/>
        <end position="115"/>
    </location>
</feature>
<dbReference type="Pfam" id="PF11777">
    <property type="entry name" value="DUF3316"/>
    <property type="match status" value="1"/>
</dbReference>
<evidence type="ECO:0000313" key="3">
    <source>
        <dbReference type="EMBL" id="RYU63640.1"/>
    </source>
</evidence>
<dbReference type="EMBL" id="SEZN01000023">
    <property type="protein sequence ID" value="RYU63640.1"/>
    <property type="molecule type" value="Genomic_DNA"/>
</dbReference>
<dbReference type="Proteomes" id="UP000294063">
    <property type="component" value="Unassembled WGS sequence"/>
</dbReference>
<accession>A0A4Q5KSN6</accession>
<dbReference type="AlphaFoldDB" id="A0A4Q5KSN6"/>
<sequence>MKKLAIIASTLVMSSTVFAGIHTLTTNSTIKSEGYQSEAQALDAGYSIMDELNSESPYTLSQNIQTTNDYLLKNSTKIRDMEVEVEKYSRTRGEVEYRVIVDVDYEYKVRKDRRD</sequence>
<evidence type="ECO:0000313" key="2">
    <source>
        <dbReference type="EMBL" id="RYU50547.1"/>
    </source>
</evidence>
<proteinExistence type="predicted"/>
<keyword evidence="1" id="KW-0732">Signal</keyword>
<gene>
    <name evidence="3" type="ORF">ERW53_12955</name>
    <name evidence="2" type="ORF">ERW57_12200</name>
</gene>
<protein>
    <submittedName>
        <fullName evidence="2">DUF3316 domain-containing protein</fullName>
    </submittedName>
</protein>
<organism evidence="2 4">
    <name type="scientific">Aliivibrio finisterrensis</name>
    <dbReference type="NCBI Taxonomy" id="511998"/>
    <lineage>
        <taxon>Bacteria</taxon>
        <taxon>Pseudomonadati</taxon>
        <taxon>Pseudomonadota</taxon>
        <taxon>Gammaproteobacteria</taxon>
        <taxon>Vibrionales</taxon>
        <taxon>Vibrionaceae</taxon>
        <taxon>Aliivibrio</taxon>
    </lineage>
</organism>
<evidence type="ECO:0000256" key="1">
    <source>
        <dbReference type="SAM" id="SignalP"/>
    </source>
</evidence>
<evidence type="ECO:0000313" key="5">
    <source>
        <dbReference type="Proteomes" id="UP000294166"/>
    </source>
</evidence>
<reference evidence="4 5" key="1">
    <citation type="submission" date="2019-02" db="EMBL/GenBank/DDBJ databases">
        <title>Genome sequences of Aliivibrio finisterrensis strains from farmed Atlantic salmon.</title>
        <authorList>
            <person name="Bowman J.P."/>
        </authorList>
    </citation>
    <scope>NUCLEOTIDE SEQUENCE [LARGE SCALE GENOMIC DNA]</scope>
    <source>
        <strain evidence="3 5">A21</strain>
        <strain evidence="2 4">A46</strain>
    </source>
</reference>
<dbReference type="Proteomes" id="UP000294166">
    <property type="component" value="Unassembled WGS sequence"/>
</dbReference>
<dbReference type="EMBL" id="SEZK01000020">
    <property type="protein sequence ID" value="RYU50547.1"/>
    <property type="molecule type" value="Genomic_DNA"/>
</dbReference>
<comment type="caution">
    <text evidence="2">The sequence shown here is derived from an EMBL/GenBank/DDBJ whole genome shotgun (WGS) entry which is preliminary data.</text>
</comment>